<comment type="caution">
    <text evidence="1">The sequence shown here is derived from an EMBL/GenBank/DDBJ whole genome shotgun (WGS) entry which is preliminary data.</text>
</comment>
<gene>
    <name evidence="1" type="ORF">SAMN03097694_1920</name>
</gene>
<accession>A0AB38C685</accession>
<evidence type="ECO:0008006" key="3">
    <source>
        <dbReference type="Google" id="ProtNLM"/>
    </source>
</evidence>
<dbReference type="InterPro" id="IPR016181">
    <property type="entry name" value="Acyl_CoA_acyltransferase"/>
</dbReference>
<protein>
    <recommendedName>
        <fullName evidence="3">GNAT family N-acetyltransferase</fullName>
    </recommendedName>
</protein>
<proteinExistence type="predicted"/>
<evidence type="ECO:0000313" key="2">
    <source>
        <dbReference type="Proteomes" id="UP000182489"/>
    </source>
</evidence>
<dbReference type="AlphaFoldDB" id="A0AB38C685"/>
<sequence length="96" mass="10736">MIRPGTLAEAWHVLQAIPEFGQRRSLAQLQERLPADALVLIAEADGQPVGFKLGYAAEDGSLYWLSPRLPTHRHSPILFLGIFDPTGFEVSVKRYH</sequence>
<reference evidence="1 2" key="1">
    <citation type="submission" date="2016-11" db="EMBL/GenBank/DDBJ databases">
        <authorList>
            <person name="Varghese N."/>
            <person name="Submissions S."/>
        </authorList>
    </citation>
    <scope>NUCLEOTIDE SEQUENCE [LARGE SCALE GENOMIC DNA]</scope>
    <source>
        <strain evidence="1 2">NFR18</strain>
    </source>
</reference>
<dbReference type="Proteomes" id="UP000182489">
    <property type="component" value="Unassembled WGS sequence"/>
</dbReference>
<dbReference type="SUPFAM" id="SSF55729">
    <property type="entry name" value="Acyl-CoA N-acyltransferases (Nat)"/>
    <property type="match status" value="1"/>
</dbReference>
<evidence type="ECO:0000313" key="1">
    <source>
        <dbReference type="EMBL" id="SFX39246.1"/>
    </source>
</evidence>
<organism evidence="1 2">
    <name type="scientific">Janthinobacterium lividum</name>
    <dbReference type="NCBI Taxonomy" id="29581"/>
    <lineage>
        <taxon>Bacteria</taxon>
        <taxon>Pseudomonadati</taxon>
        <taxon>Pseudomonadota</taxon>
        <taxon>Betaproteobacteria</taxon>
        <taxon>Burkholderiales</taxon>
        <taxon>Oxalobacteraceae</taxon>
        <taxon>Janthinobacterium</taxon>
    </lineage>
</organism>
<dbReference type="EMBL" id="FPKH01000001">
    <property type="protein sequence ID" value="SFX39246.1"/>
    <property type="molecule type" value="Genomic_DNA"/>
</dbReference>
<dbReference type="RefSeq" id="WP_139248267.1">
    <property type="nucleotide sequence ID" value="NZ_FPKH01000001.1"/>
</dbReference>
<name>A0AB38C685_9BURK</name>